<dbReference type="NCBIfam" id="TIGR01378">
    <property type="entry name" value="thi_PPkinase"/>
    <property type="match status" value="1"/>
</dbReference>
<evidence type="ECO:0000256" key="2">
    <source>
        <dbReference type="ARBA" id="ARBA00022741"/>
    </source>
</evidence>
<dbReference type="GO" id="GO:0030975">
    <property type="term" value="F:thiamine binding"/>
    <property type="evidence" value="ECO:0007669"/>
    <property type="project" value="InterPro"/>
</dbReference>
<dbReference type="GO" id="GO:0004788">
    <property type="term" value="F:thiamine diphosphokinase activity"/>
    <property type="evidence" value="ECO:0007669"/>
    <property type="project" value="UniProtKB-UniRule"/>
</dbReference>
<dbReference type="GO" id="GO:0016301">
    <property type="term" value="F:kinase activity"/>
    <property type="evidence" value="ECO:0007669"/>
    <property type="project" value="UniProtKB-KW"/>
</dbReference>
<dbReference type="EMBL" id="FOOX01000003">
    <property type="protein sequence ID" value="SFG24880.1"/>
    <property type="molecule type" value="Genomic_DNA"/>
</dbReference>
<proteinExistence type="predicted"/>
<dbReference type="SMART" id="SM00983">
    <property type="entry name" value="TPK_B1_binding"/>
    <property type="match status" value="1"/>
</dbReference>
<evidence type="ECO:0000256" key="4">
    <source>
        <dbReference type="ARBA" id="ARBA00022840"/>
    </source>
</evidence>
<gene>
    <name evidence="7" type="ORF">SAMN05660649_01134</name>
</gene>
<dbReference type="PANTHER" id="PTHR41299:SF1">
    <property type="entry name" value="THIAMINE PYROPHOSPHOKINASE"/>
    <property type="match status" value="1"/>
</dbReference>
<name>A0A1I2QAD2_9FIRM</name>
<keyword evidence="8" id="KW-1185">Reference proteome</keyword>
<dbReference type="InterPro" id="IPR006282">
    <property type="entry name" value="Thi_PPkinase"/>
</dbReference>
<organism evidence="7 8">
    <name type="scientific">Desulfotruncus arcticus DSM 17038</name>
    <dbReference type="NCBI Taxonomy" id="1121424"/>
    <lineage>
        <taxon>Bacteria</taxon>
        <taxon>Bacillati</taxon>
        <taxon>Bacillota</taxon>
        <taxon>Clostridia</taxon>
        <taxon>Eubacteriales</taxon>
        <taxon>Desulfallaceae</taxon>
        <taxon>Desulfotruncus</taxon>
    </lineage>
</organism>
<keyword evidence="4" id="KW-0067">ATP-binding</keyword>
<keyword evidence="1" id="KW-0808">Transferase</keyword>
<evidence type="ECO:0000256" key="5">
    <source>
        <dbReference type="NCBIfam" id="TIGR01378"/>
    </source>
</evidence>
<reference evidence="8" key="1">
    <citation type="submission" date="2016-10" db="EMBL/GenBank/DDBJ databases">
        <authorList>
            <person name="Varghese N."/>
            <person name="Submissions S."/>
        </authorList>
    </citation>
    <scope>NUCLEOTIDE SEQUENCE [LARGE SCALE GENOMIC DNA]</scope>
    <source>
        <strain evidence="8">DSM 17038</strain>
    </source>
</reference>
<evidence type="ECO:0000256" key="1">
    <source>
        <dbReference type="ARBA" id="ARBA00022679"/>
    </source>
</evidence>
<sequence>MRCVVVTGGSAGEASWLAEMIKPEDRVICVDGGARYIDSLGIVPDMIIGDMDSIDRGLLDKFKKLGSVIKEHPAEKDDTDTALAVAEALAGKPGEIIILGALGTRFDHSLANIHLLAVAREQGVRARIVNEFNDISLVSPGERTVVEGAAGELFSLLPLTAKVTGINVTGAKWPLRDAEFVIGNPYGISNRLAADRAEITIDSGLLLLIKINQRGELHGSN</sequence>
<dbReference type="InterPro" id="IPR007373">
    <property type="entry name" value="Thiamin_PyroPKinase_B1-bd"/>
</dbReference>
<dbReference type="RefSeq" id="WP_092469556.1">
    <property type="nucleotide sequence ID" value="NZ_FOOX01000003.1"/>
</dbReference>
<dbReference type="SUPFAM" id="SSF63862">
    <property type="entry name" value="Thiamin pyrophosphokinase, substrate-binding domain"/>
    <property type="match status" value="1"/>
</dbReference>
<dbReference type="Proteomes" id="UP000199337">
    <property type="component" value="Unassembled WGS sequence"/>
</dbReference>
<dbReference type="GO" id="GO:0006772">
    <property type="term" value="P:thiamine metabolic process"/>
    <property type="evidence" value="ECO:0007669"/>
    <property type="project" value="UniProtKB-UniRule"/>
</dbReference>
<dbReference type="InterPro" id="IPR036759">
    <property type="entry name" value="TPK_catalytic_sf"/>
</dbReference>
<dbReference type="OrthoDB" id="9804377at2"/>
<dbReference type="InterPro" id="IPR007371">
    <property type="entry name" value="TPK_catalytic"/>
</dbReference>
<keyword evidence="3 7" id="KW-0418">Kinase</keyword>
<evidence type="ECO:0000313" key="7">
    <source>
        <dbReference type="EMBL" id="SFG24880.1"/>
    </source>
</evidence>
<dbReference type="Gene3D" id="3.40.50.10240">
    <property type="entry name" value="Thiamin pyrophosphokinase, catalytic domain"/>
    <property type="match status" value="1"/>
</dbReference>
<dbReference type="EC" id="2.7.6.2" evidence="5"/>
<dbReference type="GO" id="GO:0009229">
    <property type="term" value="P:thiamine diphosphate biosynthetic process"/>
    <property type="evidence" value="ECO:0007669"/>
    <property type="project" value="InterPro"/>
</dbReference>
<keyword evidence="2" id="KW-0547">Nucleotide-binding</keyword>
<accession>A0A1I2QAD2</accession>
<dbReference type="Pfam" id="PF04263">
    <property type="entry name" value="TPK_catalytic"/>
    <property type="match status" value="1"/>
</dbReference>
<evidence type="ECO:0000256" key="3">
    <source>
        <dbReference type="ARBA" id="ARBA00022777"/>
    </source>
</evidence>
<evidence type="ECO:0000259" key="6">
    <source>
        <dbReference type="SMART" id="SM00983"/>
    </source>
</evidence>
<dbReference type="InterPro" id="IPR036371">
    <property type="entry name" value="TPK_B1-bd_sf"/>
</dbReference>
<dbReference type="InterPro" id="IPR053149">
    <property type="entry name" value="TPK"/>
</dbReference>
<dbReference type="CDD" id="cd07995">
    <property type="entry name" value="TPK"/>
    <property type="match status" value="1"/>
</dbReference>
<dbReference type="STRING" id="341036.SAMN05660649_01134"/>
<feature type="domain" description="Thiamin pyrophosphokinase thiamin-binding" evidence="6">
    <location>
        <begin position="141"/>
        <end position="207"/>
    </location>
</feature>
<dbReference type="Pfam" id="PF04265">
    <property type="entry name" value="TPK_B1_binding"/>
    <property type="match status" value="1"/>
</dbReference>
<dbReference type="SUPFAM" id="SSF63999">
    <property type="entry name" value="Thiamin pyrophosphokinase, catalytic domain"/>
    <property type="match status" value="1"/>
</dbReference>
<dbReference type="GO" id="GO:0005524">
    <property type="term" value="F:ATP binding"/>
    <property type="evidence" value="ECO:0007669"/>
    <property type="project" value="UniProtKB-KW"/>
</dbReference>
<dbReference type="PANTHER" id="PTHR41299">
    <property type="entry name" value="THIAMINE PYROPHOSPHOKINASE"/>
    <property type="match status" value="1"/>
</dbReference>
<evidence type="ECO:0000313" key="8">
    <source>
        <dbReference type="Proteomes" id="UP000199337"/>
    </source>
</evidence>
<protein>
    <recommendedName>
        <fullName evidence="5">Thiamine diphosphokinase</fullName>
        <ecNumber evidence="5">2.7.6.2</ecNumber>
    </recommendedName>
</protein>
<dbReference type="AlphaFoldDB" id="A0A1I2QAD2"/>